<evidence type="ECO:0000313" key="1">
    <source>
        <dbReference type="EMBL" id="MDR7361843.1"/>
    </source>
</evidence>
<name>A0ABU2BVT5_9ACTN</name>
<dbReference type="InterPro" id="IPR008930">
    <property type="entry name" value="Terpenoid_cyclase/PrenylTrfase"/>
</dbReference>
<organism evidence="1 2">
    <name type="scientific">Nocardioides marmoribigeumensis</name>
    <dbReference type="NCBI Taxonomy" id="433649"/>
    <lineage>
        <taxon>Bacteria</taxon>
        <taxon>Bacillati</taxon>
        <taxon>Actinomycetota</taxon>
        <taxon>Actinomycetes</taxon>
        <taxon>Propionibacteriales</taxon>
        <taxon>Nocardioidaceae</taxon>
        <taxon>Nocardioides</taxon>
    </lineage>
</organism>
<reference evidence="1 2" key="1">
    <citation type="submission" date="2023-07" db="EMBL/GenBank/DDBJ databases">
        <title>Sequencing the genomes of 1000 actinobacteria strains.</title>
        <authorList>
            <person name="Klenk H.-P."/>
        </authorList>
    </citation>
    <scope>NUCLEOTIDE SEQUENCE [LARGE SCALE GENOMIC DNA]</scope>
    <source>
        <strain evidence="1 2">DSM 19426</strain>
    </source>
</reference>
<sequence>MSTPDLDRARTFVLTHGRLLDRLRLLHLAGEVEADRVAAALDAYRNPDGGYGHALEPDIRSPHSETTSTLAALELLDHLGLHGTAQAEGALAWVGSVITEDGGVPFMRHESEGWPLAPWMATDDKGCHLTFGYVAQAARHGLTPAWLGRAQAWCDDRLDAPEGLGGYHLKYALKLLDACDDDPLCEGRIEALRHHVRADGSVPVSGGEDDEGLRPLVLSPEPDACSRRLFTDGQVAADLDALAAGQEADGGWTFDWAGWCPGQELEWRGALTVDALQTLRRHGR</sequence>
<proteinExistence type="predicted"/>
<dbReference type="EMBL" id="JAVDYG010000001">
    <property type="protein sequence ID" value="MDR7361843.1"/>
    <property type="molecule type" value="Genomic_DNA"/>
</dbReference>
<evidence type="ECO:0008006" key="3">
    <source>
        <dbReference type="Google" id="ProtNLM"/>
    </source>
</evidence>
<dbReference type="InterPro" id="IPR008977">
    <property type="entry name" value="PHM/PNGase_F_dom_sf"/>
</dbReference>
<dbReference type="SUPFAM" id="SSF49742">
    <property type="entry name" value="PHM/PNGase F"/>
    <property type="match status" value="1"/>
</dbReference>
<dbReference type="SUPFAM" id="SSF48239">
    <property type="entry name" value="Terpenoid cyclases/Protein prenyltransferases"/>
    <property type="match status" value="1"/>
</dbReference>
<accession>A0ABU2BVT5</accession>
<protein>
    <recommendedName>
        <fullName evidence="3">Prenyltransferase</fullName>
    </recommendedName>
</protein>
<gene>
    <name evidence="1" type="ORF">J2S63_001396</name>
</gene>
<evidence type="ECO:0000313" key="2">
    <source>
        <dbReference type="Proteomes" id="UP001183648"/>
    </source>
</evidence>
<dbReference type="RefSeq" id="WP_310300425.1">
    <property type="nucleotide sequence ID" value="NZ_BAAAPS010000008.1"/>
</dbReference>
<dbReference type="Proteomes" id="UP001183648">
    <property type="component" value="Unassembled WGS sequence"/>
</dbReference>
<keyword evidence="2" id="KW-1185">Reference proteome</keyword>
<comment type="caution">
    <text evidence="1">The sequence shown here is derived from an EMBL/GenBank/DDBJ whole genome shotgun (WGS) entry which is preliminary data.</text>
</comment>